<evidence type="ECO:0000313" key="2">
    <source>
        <dbReference type="EMBL" id="AJB41653.1"/>
    </source>
</evidence>
<name>A0A3G1A6A8_9CREN</name>
<organism evidence="2 3">
    <name type="scientific">Thermofilum adornatum 1505</name>
    <dbReference type="NCBI Taxonomy" id="697581"/>
    <lineage>
        <taxon>Archaea</taxon>
        <taxon>Thermoproteota</taxon>
        <taxon>Thermoprotei</taxon>
        <taxon>Thermofilales</taxon>
        <taxon>Thermofilaceae</taxon>
        <taxon>Thermofilum</taxon>
    </lineage>
</organism>
<protein>
    <recommendedName>
        <fullName evidence="1">HEPN domain-containing protein</fullName>
    </recommendedName>
</protein>
<dbReference type="GeneID" id="25406046"/>
<accession>A0A3G1A6A8</accession>
<proteinExistence type="predicted"/>
<dbReference type="PROSITE" id="PS50910">
    <property type="entry name" value="HEPN"/>
    <property type="match status" value="1"/>
</dbReference>
<dbReference type="InterPro" id="IPR007842">
    <property type="entry name" value="HEPN_dom"/>
</dbReference>
<dbReference type="AlphaFoldDB" id="A0A3G1A6A8"/>
<dbReference type="RefSeq" id="WP_052887329.1">
    <property type="nucleotide sequence ID" value="NZ_CP007493.1"/>
</dbReference>
<evidence type="ECO:0000313" key="3">
    <source>
        <dbReference type="Proteomes" id="UP000266720"/>
    </source>
</evidence>
<evidence type="ECO:0000259" key="1">
    <source>
        <dbReference type="PROSITE" id="PS50910"/>
    </source>
</evidence>
<dbReference type="Gene3D" id="1.20.120.330">
    <property type="entry name" value="Nucleotidyltransferases domain 2"/>
    <property type="match status" value="1"/>
</dbReference>
<dbReference type="STRING" id="697581.TCARB_0597"/>
<dbReference type="Proteomes" id="UP000266720">
    <property type="component" value="Chromosome"/>
</dbReference>
<dbReference type="EMBL" id="CP007493">
    <property type="protein sequence ID" value="AJB41653.1"/>
    <property type="molecule type" value="Genomic_DNA"/>
</dbReference>
<dbReference type="KEGG" id="tcb:TCARB_0597"/>
<gene>
    <name evidence="2" type="ORF">TCARB_0597</name>
</gene>
<dbReference type="SMART" id="SM00748">
    <property type="entry name" value="HEPN"/>
    <property type="match status" value="1"/>
</dbReference>
<feature type="domain" description="HEPN" evidence="1">
    <location>
        <begin position="7"/>
        <end position="124"/>
    </location>
</feature>
<dbReference type="SUPFAM" id="SSF81593">
    <property type="entry name" value="Nucleotidyltransferase substrate binding subunit/domain"/>
    <property type="match status" value="1"/>
</dbReference>
<sequence length="128" mass="15400">MSFEILKRRALAFLRDAKEDFNKEDYDLVMFHVEQFIQLYAKYLLYRKLGDFPKMHSIIKLLRDLARVYNACEIDSFIERKIEGLYLLEEAYISSRYIPREYDREIALKTLGLAEEILEVFKCLESQQ</sequence>
<reference evidence="3" key="1">
    <citation type="book" date="2010" name="EXTREMOPHILES" publisher="0:0-0">
        <title>Complete genome sequences of ten hyperthermophilic archaea reveal their metabolic capabilities and possible ecological roles.</title>
        <editorList>
            <person name="?"/>
        </editorList>
        <authorList>
            <person name="Ravin N.V."/>
            <person name="Mardanov A.V."/>
            <person name="Bonch-Osmolovskaya E.A."/>
            <person name="Skryabin K.G."/>
        </authorList>
    </citation>
    <scope>NUCLEOTIDE SEQUENCE [LARGE SCALE GENOMIC DNA]</scope>
    <source>
        <strain evidence="3">1505</strain>
    </source>
</reference>
<dbReference type="Pfam" id="PF05168">
    <property type="entry name" value="HEPN"/>
    <property type="match status" value="1"/>
</dbReference>